<proteinExistence type="inferred from homology"/>
<dbReference type="Pfam" id="PF04085">
    <property type="entry name" value="MreC"/>
    <property type="match status" value="1"/>
</dbReference>
<evidence type="ECO:0000256" key="2">
    <source>
        <dbReference type="ARBA" id="ARBA00013855"/>
    </source>
</evidence>
<dbReference type="Gene3D" id="2.40.10.350">
    <property type="entry name" value="Rod shape-determining protein MreC, domain 2"/>
    <property type="match status" value="1"/>
</dbReference>
<dbReference type="PANTHER" id="PTHR34138:SF1">
    <property type="entry name" value="CELL SHAPE-DETERMINING PROTEIN MREC"/>
    <property type="match status" value="1"/>
</dbReference>
<evidence type="ECO:0000256" key="5">
    <source>
        <dbReference type="PIRNR" id="PIRNR038471"/>
    </source>
</evidence>
<evidence type="ECO:0000256" key="3">
    <source>
        <dbReference type="ARBA" id="ARBA00022960"/>
    </source>
</evidence>
<evidence type="ECO:0000259" key="7">
    <source>
        <dbReference type="Pfam" id="PF04085"/>
    </source>
</evidence>
<dbReference type="Gene3D" id="2.40.10.340">
    <property type="entry name" value="Rod shape-determining protein MreC, domain 1"/>
    <property type="match status" value="1"/>
</dbReference>
<evidence type="ECO:0000256" key="4">
    <source>
        <dbReference type="ARBA" id="ARBA00032089"/>
    </source>
</evidence>
<keyword evidence="9" id="KW-1185">Reference proteome</keyword>
<comment type="function">
    <text evidence="5">Involved in formation and maintenance of cell shape.</text>
</comment>
<organism evidence="8 9">
    <name type="scientific">Rubrivivax albus</name>
    <dbReference type="NCBI Taxonomy" id="2499835"/>
    <lineage>
        <taxon>Bacteria</taxon>
        <taxon>Pseudomonadati</taxon>
        <taxon>Pseudomonadota</taxon>
        <taxon>Betaproteobacteria</taxon>
        <taxon>Burkholderiales</taxon>
        <taxon>Sphaerotilaceae</taxon>
        <taxon>Rubrivivax</taxon>
    </lineage>
</organism>
<reference evidence="8 9" key="1">
    <citation type="submission" date="2019-01" db="EMBL/GenBank/DDBJ databases">
        <authorList>
            <person name="Chen W.-M."/>
        </authorList>
    </citation>
    <scope>NUCLEOTIDE SEQUENCE [LARGE SCALE GENOMIC DNA]</scope>
    <source>
        <strain evidence="8 9">ICH-3</strain>
    </source>
</reference>
<dbReference type="Proteomes" id="UP000288178">
    <property type="component" value="Unassembled WGS sequence"/>
</dbReference>
<evidence type="ECO:0000313" key="9">
    <source>
        <dbReference type="Proteomes" id="UP000288178"/>
    </source>
</evidence>
<gene>
    <name evidence="8" type="primary">mreC</name>
    <name evidence="8" type="ORF">ENE75_09630</name>
</gene>
<dbReference type="InterPro" id="IPR042177">
    <property type="entry name" value="Cell/Rod_1"/>
</dbReference>
<dbReference type="EMBL" id="SACT01000002">
    <property type="protein sequence ID" value="RVT52669.1"/>
    <property type="molecule type" value="Genomic_DNA"/>
</dbReference>
<feature type="domain" description="Rod shape-determining protein MreC beta-barrel core" evidence="7">
    <location>
        <begin position="132"/>
        <end position="281"/>
    </location>
</feature>
<dbReference type="InterPro" id="IPR055342">
    <property type="entry name" value="MreC_beta-barrel_core"/>
</dbReference>
<evidence type="ECO:0000256" key="1">
    <source>
        <dbReference type="ARBA" id="ARBA00009369"/>
    </source>
</evidence>
<comment type="caution">
    <text evidence="8">The sequence shown here is derived from an EMBL/GenBank/DDBJ whole genome shotgun (WGS) entry which is preliminary data.</text>
</comment>
<evidence type="ECO:0000313" key="8">
    <source>
        <dbReference type="EMBL" id="RVT52669.1"/>
    </source>
</evidence>
<protein>
    <recommendedName>
        <fullName evidence="2 5">Cell shape-determining protein MreC</fullName>
    </recommendedName>
    <alternativeName>
        <fullName evidence="4 5">Cell shape protein MreC</fullName>
    </alternativeName>
</protein>
<dbReference type="GO" id="GO:0008360">
    <property type="term" value="P:regulation of cell shape"/>
    <property type="evidence" value="ECO:0007669"/>
    <property type="project" value="UniProtKB-KW"/>
</dbReference>
<feature type="coiled-coil region" evidence="6">
    <location>
        <begin position="79"/>
        <end position="116"/>
    </location>
</feature>
<comment type="similarity">
    <text evidence="1 5">Belongs to the MreC family.</text>
</comment>
<dbReference type="PIRSF" id="PIRSF038471">
    <property type="entry name" value="MreC"/>
    <property type="match status" value="1"/>
</dbReference>
<name>A0A437JYF0_9BURK</name>
<accession>A0A437JYF0</accession>
<dbReference type="AlphaFoldDB" id="A0A437JYF0"/>
<dbReference type="GO" id="GO:0005886">
    <property type="term" value="C:plasma membrane"/>
    <property type="evidence" value="ECO:0007669"/>
    <property type="project" value="TreeGrafter"/>
</dbReference>
<dbReference type="OrthoDB" id="9808025at2"/>
<keyword evidence="3 5" id="KW-0133">Cell shape</keyword>
<evidence type="ECO:0000256" key="6">
    <source>
        <dbReference type="SAM" id="Coils"/>
    </source>
</evidence>
<dbReference type="InterPro" id="IPR007221">
    <property type="entry name" value="MreC"/>
</dbReference>
<dbReference type="RefSeq" id="WP_128198041.1">
    <property type="nucleotide sequence ID" value="NZ_SACT01000002.1"/>
</dbReference>
<dbReference type="PANTHER" id="PTHR34138">
    <property type="entry name" value="CELL SHAPE-DETERMINING PROTEIN MREC"/>
    <property type="match status" value="1"/>
</dbReference>
<keyword evidence="6" id="KW-0175">Coiled coil</keyword>
<dbReference type="InterPro" id="IPR042175">
    <property type="entry name" value="Cell/Rod_MreC_2"/>
</dbReference>
<dbReference type="NCBIfam" id="TIGR00219">
    <property type="entry name" value="mreC"/>
    <property type="match status" value="1"/>
</dbReference>
<sequence>MPLGTLDRTPPPFFRQGPSAVTKLAVCAALALFLMVADARFTVVAPLRTAVATALLPLQRALMVPVELMRGGGGYLQGLQQAQAEAAEARRAQALLSQQAARADELARENQALRELLALAPARVPRQRAAEVLFESPDPYSRKLVIDRGQAQGLRPGSAVISPDGVLGQVTRLYPLSAEVTLLSDRDAAIPVLNLRTGQRAAAFGGVRGEGDATMELRFVAANVDIAEGDRLQTSGLDGIYPSGLAVATVRRVERRAEGGFARVLLAPAAPGDGVRHVLVIDPLEGATAAAPAASAAASAGSPQETAR</sequence>